<sequence length="135" mass="15823">MRLCAFSLSFLGDYKCSRVNRIPILSESSKELDPKTAWLLSIVLVLIVVITYILLAYFLLKRKRQSKSEKNVYNVVMETHEDHTYNTLTETQGELNTYNNLPENPMEEHIYNNLTNDEEQVYTEVTDLETHVYIN</sequence>
<dbReference type="AlphaFoldDB" id="A0A9W3ASJ3"/>
<dbReference type="Proteomes" id="UP001165740">
    <property type="component" value="Chromosome 6"/>
</dbReference>
<keyword evidence="1" id="KW-1133">Transmembrane helix</keyword>
<accession>A0A9W3ASJ3</accession>
<dbReference type="RefSeq" id="XP_055890184.1">
    <property type="nucleotide sequence ID" value="XM_056034209.1"/>
</dbReference>
<organism evidence="2 3">
    <name type="scientific">Biomphalaria glabrata</name>
    <name type="common">Bloodfluke planorb</name>
    <name type="synonym">Freshwater snail</name>
    <dbReference type="NCBI Taxonomy" id="6526"/>
    <lineage>
        <taxon>Eukaryota</taxon>
        <taxon>Metazoa</taxon>
        <taxon>Spiralia</taxon>
        <taxon>Lophotrochozoa</taxon>
        <taxon>Mollusca</taxon>
        <taxon>Gastropoda</taxon>
        <taxon>Heterobranchia</taxon>
        <taxon>Euthyneura</taxon>
        <taxon>Panpulmonata</taxon>
        <taxon>Hygrophila</taxon>
        <taxon>Lymnaeoidea</taxon>
        <taxon>Planorbidae</taxon>
        <taxon>Biomphalaria</taxon>
    </lineage>
</organism>
<name>A0A9W3ASJ3_BIOGL</name>
<feature type="transmembrane region" description="Helical" evidence="1">
    <location>
        <begin position="37"/>
        <end position="60"/>
    </location>
</feature>
<keyword evidence="1" id="KW-0812">Transmembrane</keyword>
<evidence type="ECO:0000256" key="1">
    <source>
        <dbReference type="SAM" id="Phobius"/>
    </source>
</evidence>
<gene>
    <name evidence="3" type="primary">LOC106059074</name>
</gene>
<keyword evidence="2" id="KW-1185">Reference proteome</keyword>
<evidence type="ECO:0000313" key="2">
    <source>
        <dbReference type="Proteomes" id="UP001165740"/>
    </source>
</evidence>
<proteinExistence type="predicted"/>
<keyword evidence="1" id="KW-0472">Membrane</keyword>
<evidence type="ECO:0000313" key="3">
    <source>
        <dbReference type="RefSeq" id="XP_055890184.1"/>
    </source>
</evidence>
<protein>
    <submittedName>
        <fullName evidence="3">Uncharacterized protein LOC106059074</fullName>
    </submittedName>
</protein>
<dbReference type="GeneID" id="106059074"/>
<reference evidence="3" key="1">
    <citation type="submission" date="2025-08" db="UniProtKB">
        <authorList>
            <consortium name="RefSeq"/>
        </authorList>
    </citation>
    <scope>IDENTIFICATION</scope>
</reference>